<dbReference type="Gene3D" id="3.40.970.30">
    <property type="entry name" value="yp_829618.1 like domains"/>
    <property type="match status" value="1"/>
</dbReference>
<sequence>MTLGMNALWLIPTEVSDTTAPVSVIRLVLPQAEHISEEIAEAFAQRARAEAGGGLKPILLDITGVASISREARAVLSRSRSASAIAVLGTSAVDRVLANFLLGGEPPPCPTRYFGDEDTAVAWLLERADDR</sequence>
<evidence type="ECO:0000313" key="2">
    <source>
        <dbReference type="EMBL" id="GAA2175506.1"/>
    </source>
</evidence>
<proteinExistence type="predicted"/>
<name>A0ABN3AWF5_9MICC</name>
<comment type="caution">
    <text evidence="2">The sequence shown here is derived from an EMBL/GenBank/DDBJ whole genome shotgun (WGS) entry which is preliminary data.</text>
</comment>
<evidence type="ECO:0000259" key="1">
    <source>
        <dbReference type="Pfam" id="PF25056"/>
    </source>
</evidence>
<keyword evidence="3" id="KW-1185">Reference proteome</keyword>
<gene>
    <name evidence="2" type="ORF">GCM10009784_18140</name>
</gene>
<accession>A0ABN3AWF5</accession>
<evidence type="ECO:0000313" key="3">
    <source>
        <dbReference type="Proteomes" id="UP001500974"/>
    </source>
</evidence>
<dbReference type="Pfam" id="PF25056">
    <property type="entry name" value="DUF7793"/>
    <property type="match status" value="1"/>
</dbReference>
<feature type="domain" description="DUF7793" evidence="1">
    <location>
        <begin position="33"/>
        <end position="124"/>
    </location>
</feature>
<dbReference type="EMBL" id="BAAAON010000002">
    <property type="protein sequence ID" value="GAA2175506.1"/>
    <property type="molecule type" value="Genomic_DNA"/>
</dbReference>
<reference evidence="2 3" key="1">
    <citation type="journal article" date="2019" name="Int. J. Syst. Evol. Microbiol.">
        <title>The Global Catalogue of Microorganisms (GCM) 10K type strain sequencing project: providing services to taxonomists for standard genome sequencing and annotation.</title>
        <authorList>
            <consortium name="The Broad Institute Genomics Platform"/>
            <consortium name="The Broad Institute Genome Sequencing Center for Infectious Disease"/>
            <person name="Wu L."/>
            <person name="Ma J."/>
        </authorList>
    </citation>
    <scope>NUCLEOTIDE SEQUENCE [LARGE SCALE GENOMIC DNA]</scope>
    <source>
        <strain evidence="2 3">JCM 14917</strain>
    </source>
</reference>
<protein>
    <recommendedName>
        <fullName evidence="1">DUF7793 domain-containing protein</fullName>
    </recommendedName>
</protein>
<dbReference type="InterPro" id="IPR056695">
    <property type="entry name" value="DUF7793"/>
</dbReference>
<organism evidence="2 3">
    <name type="scientific">Arthrobacter parietis</name>
    <dbReference type="NCBI Taxonomy" id="271434"/>
    <lineage>
        <taxon>Bacteria</taxon>
        <taxon>Bacillati</taxon>
        <taxon>Actinomycetota</taxon>
        <taxon>Actinomycetes</taxon>
        <taxon>Micrococcales</taxon>
        <taxon>Micrococcaceae</taxon>
        <taxon>Arthrobacter</taxon>
    </lineage>
</organism>
<dbReference type="Proteomes" id="UP001500974">
    <property type="component" value="Unassembled WGS sequence"/>
</dbReference>
<dbReference type="Gene3D" id="3.40.1680.10">
    <property type="entry name" value="yp_829618.1 domain like"/>
    <property type="match status" value="1"/>
</dbReference>